<keyword evidence="4" id="KW-1185">Reference proteome</keyword>
<feature type="domain" description="CBM21" evidence="2">
    <location>
        <begin position="179"/>
        <end position="293"/>
    </location>
</feature>
<organism evidence="3 4">
    <name type="scientific">Mucor circinelloides f. circinelloides (strain 1006PhL)</name>
    <name type="common">Mucormycosis agent</name>
    <name type="synonym">Calyptromyces circinelloides</name>
    <dbReference type="NCBI Taxonomy" id="1220926"/>
    <lineage>
        <taxon>Eukaryota</taxon>
        <taxon>Fungi</taxon>
        <taxon>Fungi incertae sedis</taxon>
        <taxon>Mucoromycota</taxon>
        <taxon>Mucoromycotina</taxon>
        <taxon>Mucoromycetes</taxon>
        <taxon>Mucorales</taxon>
        <taxon>Mucorineae</taxon>
        <taxon>Mucoraceae</taxon>
        <taxon>Mucor</taxon>
    </lineage>
</organism>
<name>S2K9Z0_MUCC1</name>
<dbReference type="STRING" id="1220926.S2K9Z0"/>
<dbReference type="OrthoDB" id="1881at2759"/>
<dbReference type="eggNOG" id="KOG3986">
    <property type="taxonomic scope" value="Eukaryota"/>
</dbReference>
<dbReference type="InterPro" id="IPR050782">
    <property type="entry name" value="PP1_regulatory_subunit_3"/>
</dbReference>
<dbReference type="Proteomes" id="UP000014254">
    <property type="component" value="Unassembled WGS sequence"/>
</dbReference>
<reference evidence="4" key="1">
    <citation type="submission" date="2013-05" db="EMBL/GenBank/DDBJ databases">
        <title>The Genome sequence of Mucor circinelloides f. circinelloides 1006PhL.</title>
        <authorList>
            <consortium name="The Broad Institute Genomics Platform"/>
            <person name="Cuomo C."/>
            <person name="Earl A."/>
            <person name="Findley K."/>
            <person name="Lee S.C."/>
            <person name="Walker B."/>
            <person name="Young S."/>
            <person name="Zeng Q."/>
            <person name="Gargeya S."/>
            <person name="Fitzgerald M."/>
            <person name="Haas B."/>
            <person name="Abouelleil A."/>
            <person name="Allen A.W."/>
            <person name="Alvarado L."/>
            <person name="Arachchi H.M."/>
            <person name="Berlin A.M."/>
            <person name="Chapman S.B."/>
            <person name="Gainer-Dewar J."/>
            <person name="Goldberg J."/>
            <person name="Griggs A."/>
            <person name="Gujja S."/>
            <person name="Hansen M."/>
            <person name="Howarth C."/>
            <person name="Imamovic A."/>
            <person name="Ireland A."/>
            <person name="Larimer J."/>
            <person name="McCowan C."/>
            <person name="Murphy C."/>
            <person name="Pearson M."/>
            <person name="Poon T.W."/>
            <person name="Priest M."/>
            <person name="Roberts A."/>
            <person name="Saif S."/>
            <person name="Shea T."/>
            <person name="Sisk P."/>
            <person name="Sykes S."/>
            <person name="Wortman J."/>
            <person name="Nusbaum C."/>
            <person name="Birren B."/>
        </authorList>
    </citation>
    <scope>NUCLEOTIDE SEQUENCE [LARGE SCALE GENOMIC DNA]</scope>
    <source>
        <strain evidence="4">1006PhL</strain>
    </source>
</reference>
<accession>S2K9Z0</accession>
<dbReference type="InParanoid" id="S2K9Z0"/>
<dbReference type="EMBL" id="KE123940">
    <property type="protein sequence ID" value="EPB89115.1"/>
    <property type="molecule type" value="Genomic_DNA"/>
</dbReference>
<dbReference type="GO" id="GO:0008157">
    <property type="term" value="F:protein phosphatase 1 binding"/>
    <property type="evidence" value="ECO:0007669"/>
    <property type="project" value="TreeGrafter"/>
</dbReference>
<dbReference type="OMA" id="RRFISQM"/>
<gene>
    <name evidence="3" type="ORF">HMPREF1544_04107</name>
</gene>
<evidence type="ECO:0000313" key="3">
    <source>
        <dbReference type="EMBL" id="EPB89115.1"/>
    </source>
</evidence>
<dbReference type="InterPro" id="IPR005036">
    <property type="entry name" value="CBM21_dom"/>
</dbReference>
<dbReference type="InterPro" id="IPR038175">
    <property type="entry name" value="CBM21_dom_sf"/>
</dbReference>
<proteinExistence type="predicted"/>
<dbReference type="PANTHER" id="PTHR12307">
    <property type="entry name" value="PROTEIN PHOSPHATASE 1 REGULATORY SUBUNIT"/>
    <property type="match status" value="1"/>
</dbReference>
<feature type="compositionally biased region" description="Acidic residues" evidence="1">
    <location>
        <begin position="110"/>
        <end position="133"/>
    </location>
</feature>
<evidence type="ECO:0000256" key="1">
    <source>
        <dbReference type="SAM" id="MobiDB-lite"/>
    </source>
</evidence>
<dbReference type="Gene3D" id="2.60.40.2440">
    <property type="entry name" value="Carbohydrate binding type-21 domain"/>
    <property type="match status" value="1"/>
</dbReference>
<dbReference type="GO" id="GO:0000164">
    <property type="term" value="C:protein phosphatase type 1 complex"/>
    <property type="evidence" value="ECO:0007669"/>
    <property type="project" value="TreeGrafter"/>
</dbReference>
<dbReference type="Pfam" id="PF03370">
    <property type="entry name" value="CBM_21"/>
    <property type="match status" value="1"/>
</dbReference>
<feature type="region of interest" description="Disordered" evidence="1">
    <location>
        <begin position="105"/>
        <end position="133"/>
    </location>
</feature>
<evidence type="ECO:0000259" key="2">
    <source>
        <dbReference type="PROSITE" id="PS51159"/>
    </source>
</evidence>
<dbReference type="PROSITE" id="PS51159">
    <property type="entry name" value="CBM21"/>
    <property type="match status" value="1"/>
</dbReference>
<dbReference type="PANTHER" id="PTHR12307:SF36">
    <property type="entry name" value="GLYCOGEN-BINDING SUBUNIT 76A"/>
    <property type="match status" value="1"/>
</dbReference>
<dbReference type="VEuPathDB" id="FungiDB:HMPREF1544_04107"/>
<evidence type="ECO:0000313" key="4">
    <source>
        <dbReference type="Proteomes" id="UP000014254"/>
    </source>
</evidence>
<protein>
    <recommendedName>
        <fullName evidence="2">CBM21 domain-containing protein</fullName>
    </recommendedName>
</protein>
<sequence>MTDVFSNAKNSTLRRVRLKPSLPNSLMLYSASNCYLNSTPINNFVLPPPPPPCVAPSSCSSIAKSASRVLKPSLRKLGPLCSEANAIIKSVHFNEPLTRVVHFYTPPPLDEYDEDDEEETEEEEEEEEEEEGKLEDAFLELYLTKSLQDECDSLAIADAPTTKNDGLSLPNWPLSTHPTRRFISQMVSLESVAWNHSLQVVQGRVLVHNLVFEKKVTARCSFDGWKTWIDVDAYHKEPAFNKLSESNSAFDRFMFELHVPENTHEFNCDIAIRYQTLGQEFWDNNNGNNFTIQSTPLRSKKSGEEPLSSFAAMMQVHGNSSNSNIKEGLSIISRLNFMEYDGKGSNQRQEKMKESCKHVHIVSQAKNTAKNRHSKYGASKIPAAPIPTRKRSTVQQQQNMDAPLVVVDLSQQQTGNSNDALISIMNTHDEAIDLKEKLYV</sequence>
<dbReference type="AlphaFoldDB" id="S2K9Z0"/>